<organism evidence="1 2">
    <name type="scientific">Orbilia oligospora</name>
    <name type="common">Nematode-trapping fungus</name>
    <name type="synonym">Arthrobotrys oligospora</name>
    <dbReference type="NCBI Taxonomy" id="2813651"/>
    <lineage>
        <taxon>Eukaryota</taxon>
        <taxon>Fungi</taxon>
        <taxon>Dikarya</taxon>
        <taxon>Ascomycota</taxon>
        <taxon>Pezizomycotina</taxon>
        <taxon>Orbiliomycetes</taxon>
        <taxon>Orbiliales</taxon>
        <taxon>Orbiliaceae</taxon>
        <taxon>Orbilia</taxon>
    </lineage>
</organism>
<protein>
    <submittedName>
        <fullName evidence="1">Uncharacterized protein</fullName>
    </submittedName>
</protein>
<gene>
    <name evidence="1" type="ORF">TWF102_008687</name>
</gene>
<comment type="caution">
    <text evidence="1">The sequence shown here is derived from an EMBL/GenBank/DDBJ whole genome shotgun (WGS) entry which is preliminary data.</text>
</comment>
<dbReference type="EMBL" id="WIQW01000055">
    <property type="protein sequence ID" value="KAF3091704.1"/>
    <property type="molecule type" value="Genomic_DNA"/>
</dbReference>
<proteinExistence type="predicted"/>
<dbReference type="Proteomes" id="UP000475325">
    <property type="component" value="Unassembled WGS sequence"/>
</dbReference>
<sequence>MVSSGAGWLGHAGVWKEIVSACQCFELFVLSQGFEGYFPNSTLLVYLGSTLGGLSKCFRDVRRSSFSSLNWKEADRNVPLTNHYPISHWLELAPVDPASGQAT</sequence>
<name>A0A7C8J3G6_ORBOL</name>
<reference evidence="1 2" key="1">
    <citation type="submission" date="2019-06" db="EMBL/GenBank/DDBJ databases">
        <authorList>
            <person name="Palmer J.M."/>
        </authorList>
    </citation>
    <scope>NUCLEOTIDE SEQUENCE [LARGE SCALE GENOMIC DNA]</scope>
    <source>
        <strain evidence="1 2">TWF102</strain>
    </source>
</reference>
<evidence type="ECO:0000313" key="2">
    <source>
        <dbReference type="Proteomes" id="UP000475325"/>
    </source>
</evidence>
<dbReference type="AlphaFoldDB" id="A0A7C8J3G6"/>
<evidence type="ECO:0000313" key="1">
    <source>
        <dbReference type="EMBL" id="KAF3091704.1"/>
    </source>
</evidence>
<accession>A0A7C8J3G6</accession>